<comment type="caution">
    <text evidence="1">The sequence shown here is derived from an EMBL/GenBank/DDBJ whole genome shotgun (WGS) entry which is preliminary data.</text>
</comment>
<name>A0A2S7K5Y1_9PROT</name>
<evidence type="ECO:0000313" key="1">
    <source>
        <dbReference type="EMBL" id="PQA87907.1"/>
    </source>
</evidence>
<accession>A0A2S7K5Y1</accession>
<proteinExistence type="predicted"/>
<sequence length="192" mass="19007">MFFALAMFSAAHAAPITFTHEATSGGGTLDGAAFDGGAIVITAAADTDDIVDVGGGTYAVEHLAASIAIDGLGVFDFISPTRTFVNNGFVGFSRSANGGLNGADLLNGPAGLGAYDLTTSIGPSTGGGNFLQWAVSAVLTDGGVLEFASVGTDITFTAVVGDVSDVPLPAAFPLFLAGLGGLGFLRGRKKAA</sequence>
<dbReference type="EMBL" id="PJCH01000005">
    <property type="protein sequence ID" value="PQA87907.1"/>
    <property type="molecule type" value="Genomic_DNA"/>
</dbReference>
<protein>
    <recommendedName>
        <fullName evidence="3">VPLPA-CTERM sorting domain-containing protein</fullName>
    </recommendedName>
</protein>
<evidence type="ECO:0000313" key="2">
    <source>
        <dbReference type="Proteomes" id="UP000239504"/>
    </source>
</evidence>
<organism evidence="1 2">
    <name type="scientific">Hyphococcus luteus</name>
    <dbReference type="NCBI Taxonomy" id="2058213"/>
    <lineage>
        <taxon>Bacteria</taxon>
        <taxon>Pseudomonadati</taxon>
        <taxon>Pseudomonadota</taxon>
        <taxon>Alphaproteobacteria</taxon>
        <taxon>Parvularculales</taxon>
        <taxon>Parvularculaceae</taxon>
        <taxon>Hyphococcus</taxon>
    </lineage>
</organism>
<reference evidence="1 2" key="1">
    <citation type="submission" date="2017-12" db="EMBL/GenBank/DDBJ databases">
        <authorList>
            <person name="Hurst M.R.H."/>
        </authorList>
    </citation>
    <scope>NUCLEOTIDE SEQUENCE [LARGE SCALE GENOMIC DNA]</scope>
    <source>
        <strain evidence="1 2">SY-3-19</strain>
    </source>
</reference>
<evidence type="ECO:0008006" key="3">
    <source>
        <dbReference type="Google" id="ProtNLM"/>
    </source>
</evidence>
<gene>
    <name evidence="1" type="ORF">CW354_06055</name>
</gene>
<dbReference type="Proteomes" id="UP000239504">
    <property type="component" value="Unassembled WGS sequence"/>
</dbReference>
<dbReference type="AlphaFoldDB" id="A0A2S7K5Y1"/>
<dbReference type="NCBIfam" id="TIGR03370">
    <property type="entry name" value="VPLPA-CTERM"/>
    <property type="match status" value="1"/>
</dbReference>
<dbReference type="InterPro" id="IPR022472">
    <property type="entry name" value="VPLPA-CTERM"/>
</dbReference>
<keyword evidence="2" id="KW-1185">Reference proteome</keyword>